<feature type="binding site" evidence="8">
    <location>
        <position position="129"/>
    </location>
    <ligand>
        <name>substrate</name>
    </ligand>
</feature>
<feature type="site" description="Lowers pKa of active site Tyr" evidence="9">
    <location>
        <position position="90"/>
    </location>
</feature>
<feature type="domain" description="NADP-dependent oxidoreductase" evidence="10">
    <location>
        <begin position="24"/>
        <end position="289"/>
    </location>
</feature>
<dbReference type="STRING" id="984486.A0A1E3QYH7"/>
<dbReference type="GO" id="GO:0016652">
    <property type="term" value="F:oxidoreductase activity, acting on NAD(P)H as acceptor"/>
    <property type="evidence" value="ECO:0007669"/>
    <property type="project" value="InterPro"/>
</dbReference>
<dbReference type="EMBL" id="KV454426">
    <property type="protein sequence ID" value="ODQ82678.1"/>
    <property type="molecule type" value="Genomic_DNA"/>
</dbReference>
<dbReference type="InterPro" id="IPR023210">
    <property type="entry name" value="NADP_OxRdtase_dom"/>
</dbReference>
<dbReference type="GeneID" id="30150491"/>
<comment type="catalytic activity">
    <reaction evidence="3">
        <text>isatin + NADPH + H(+) = 3-hydroxyindolin-2-one + NADP(+)</text>
        <dbReference type="Rhea" id="RHEA:68608"/>
        <dbReference type="ChEBI" id="CHEBI:15378"/>
        <dbReference type="ChEBI" id="CHEBI:27539"/>
        <dbReference type="ChEBI" id="CHEBI:28536"/>
        <dbReference type="ChEBI" id="CHEBI:57783"/>
        <dbReference type="ChEBI" id="CHEBI:58349"/>
    </reaction>
</comment>
<protein>
    <recommendedName>
        <fullName evidence="5">2-dehydropantolactone reductase</fullName>
        <ecNumber evidence="4">1.1.1.358</ecNumber>
    </recommendedName>
    <alternativeName>
        <fullName evidence="5">2-dehydropantolactone reductase</fullName>
    </alternativeName>
    <alternativeName>
        <fullName evidence="6">Ketopantoyl-lactone reductase</fullName>
    </alternativeName>
</protein>
<dbReference type="Gene3D" id="3.20.20.100">
    <property type="entry name" value="NADP-dependent oxidoreductase domain"/>
    <property type="match status" value="1"/>
</dbReference>
<dbReference type="PIRSF" id="PIRSF000097">
    <property type="entry name" value="AKR"/>
    <property type="match status" value="1"/>
</dbReference>
<dbReference type="InterPro" id="IPR020471">
    <property type="entry name" value="AKR"/>
</dbReference>
<dbReference type="InterPro" id="IPR018170">
    <property type="entry name" value="Aldo/ket_reductase_CS"/>
</dbReference>
<dbReference type="InterPro" id="IPR036812">
    <property type="entry name" value="NAD(P)_OxRdtase_dom_sf"/>
</dbReference>
<evidence type="ECO:0000256" key="1">
    <source>
        <dbReference type="ARBA" id="ARBA00023002"/>
    </source>
</evidence>
<dbReference type="PROSITE" id="PS00062">
    <property type="entry name" value="ALDOKETO_REDUCTASE_2"/>
    <property type="match status" value="1"/>
</dbReference>
<dbReference type="EC" id="1.1.1.358" evidence="4"/>
<evidence type="ECO:0000256" key="3">
    <source>
        <dbReference type="ARBA" id="ARBA00051098"/>
    </source>
</evidence>
<accession>A0A1E3QYH7</accession>
<dbReference type="GO" id="GO:0047011">
    <property type="term" value="F:2-dehydropantolactone reductase (A-specific) activity"/>
    <property type="evidence" value="ECO:0007669"/>
    <property type="project" value="UniProtKB-ARBA"/>
</dbReference>
<proteinExistence type="predicted"/>
<evidence type="ECO:0000256" key="8">
    <source>
        <dbReference type="PIRSR" id="PIRSR000097-2"/>
    </source>
</evidence>
<reference evidence="12" key="1">
    <citation type="submission" date="2016-05" db="EMBL/GenBank/DDBJ databases">
        <title>Comparative genomics of biotechnologically important yeasts.</title>
        <authorList>
            <consortium name="DOE Joint Genome Institute"/>
            <person name="Riley R."/>
            <person name="Haridas S."/>
            <person name="Wolfe K.H."/>
            <person name="Lopes M.R."/>
            <person name="Hittinger C.T."/>
            <person name="Goker M."/>
            <person name="Salamov A."/>
            <person name="Wisecaver J."/>
            <person name="Long T.M."/>
            <person name="Aerts A.L."/>
            <person name="Barry K."/>
            <person name="Choi C."/>
            <person name="Clum A."/>
            <person name="Coughlan A.Y."/>
            <person name="Deshpande S."/>
            <person name="Douglass A.P."/>
            <person name="Hanson S.J."/>
            <person name="Klenk H.-P."/>
            <person name="Labutti K."/>
            <person name="Lapidus A."/>
            <person name="Lindquist E."/>
            <person name="Lipzen A."/>
            <person name="Meier-Kolthoff J.P."/>
            <person name="Ohm R.A."/>
            <person name="Otillar R.P."/>
            <person name="Pangilinan J."/>
            <person name="Peng Y."/>
            <person name="Rokas A."/>
            <person name="Rosa C.A."/>
            <person name="Scheuner C."/>
            <person name="Sibirny A.A."/>
            <person name="Slot J.C."/>
            <person name="Stielow J.B."/>
            <person name="Sun H."/>
            <person name="Kurtzman C.P."/>
            <person name="Blackwell M."/>
            <person name="Grigoriev I.V."/>
            <person name="Jeffries T.W."/>
        </authorList>
    </citation>
    <scope>NUCLEOTIDE SEQUENCE [LARGE SCALE GENOMIC DNA]</scope>
    <source>
        <strain evidence="12">NRRL Y-12698</strain>
    </source>
</reference>
<comment type="catalytic activity">
    <reaction evidence="2">
        <text>(R)-pantolactone + NADP(+) = 2-dehydropantolactone + NADPH + H(+)</text>
        <dbReference type="Rhea" id="RHEA:18981"/>
        <dbReference type="ChEBI" id="CHEBI:15378"/>
        <dbReference type="ChEBI" id="CHEBI:16719"/>
        <dbReference type="ChEBI" id="CHEBI:18395"/>
        <dbReference type="ChEBI" id="CHEBI:57783"/>
        <dbReference type="ChEBI" id="CHEBI:58349"/>
        <dbReference type="EC" id="1.1.1.358"/>
    </reaction>
</comment>
<dbReference type="CDD" id="cd19120">
    <property type="entry name" value="AKR_AKR3C2-3"/>
    <property type="match status" value="1"/>
</dbReference>
<evidence type="ECO:0000256" key="6">
    <source>
        <dbReference type="ARBA" id="ARBA00081322"/>
    </source>
</evidence>
<gene>
    <name evidence="11" type="ORF">BABINDRAFT_74971</name>
</gene>
<dbReference type="Pfam" id="PF00248">
    <property type="entry name" value="Aldo_ket_red"/>
    <property type="match status" value="1"/>
</dbReference>
<dbReference type="FunFam" id="3.20.20.100:FF:000002">
    <property type="entry name" value="2,5-diketo-D-gluconic acid reductase A"/>
    <property type="match status" value="1"/>
</dbReference>
<dbReference type="RefSeq" id="XP_018988006.1">
    <property type="nucleotide sequence ID" value="XM_019132638.1"/>
</dbReference>
<dbReference type="OrthoDB" id="416253at2759"/>
<organism evidence="11 12">
    <name type="scientific">Babjeviella inositovora NRRL Y-12698</name>
    <dbReference type="NCBI Taxonomy" id="984486"/>
    <lineage>
        <taxon>Eukaryota</taxon>
        <taxon>Fungi</taxon>
        <taxon>Dikarya</taxon>
        <taxon>Ascomycota</taxon>
        <taxon>Saccharomycotina</taxon>
        <taxon>Pichiomycetes</taxon>
        <taxon>Serinales incertae sedis</taxon>
        <taxon>Babjeviella</taxon>
    </lineage>
</organism>
<dbReference type="AlphaFoldDB" id="A0A1E3QYH7"/>
<dbReference type="PRINTS" id="PR00069">
    <property type="entry name" value="ALDKETRDTASE"/>
</dbReference>
<evidence type="ECO:0000256" key="7">
    <source>
        <dbReference type="PIRSR" id="PIRSR000097-1"/>
    </source>
</evidence>
<dbReference type="Proteomes" id="UP000094336">
    <property type="component" value="Unassembled WGS sequence"/>
</dbReference>
<evidence type="ECO:0000256" key="4">
    <source>
        <dbReference type="ARBA" id="ARBA00066965"/>
    </source>
</evidence>
<evidence type="ECO:0000256" key="9">
    <source>
        <dbReference type="PIRSR" id="PIRSR000097-3"/>
    </source>
</evidence>
<keyword evidence="12" id="KW-1185">Reference proteome</keyword>
<feature type="active site" description="Proton donor" evidence="7">
    <location>
        <position position="62"/>
    </location>
</feature>
<dbReference type="GO" id="GO:0042180">
    <property type="term" value="P:ketone metabolic process"/>
    <property type="evidence" value="ECO:0007669"/>
    <property type="project" value="UniProtKB-ARBA"/>
</dbReference>
<sequence>MPISKTFTLPTTGAKVPAVGFGAGTKWFKRGGASDPFDTALVQTITQAVDVGFTHIDGAEIYGTDGEIGQALAEIIKGGKSRSDLWITNKYFAGDSSYKYRSSSGTPLDAIKKQLKETGADYFDLYLLHSPWIKRESHGFSLQEAWQSLEQAQELGLAKNIGVSNFGVEPLQDILKVAKVVPQVNQIEFNAYLQNQTPGIFEFAQEHKILLSAYAPLAPLYKGPGPIDPVVAALTKKYGKSDTQVLLRWVIQKGVLPITTTSRKERLTEILGIFDFELTQEEVDEIATLGEQKKLRLYWIPDYSKYDD</sequence>
<dbReference type="InterPro" id="IPR044494">
    <property type="entry name" value="AKR3C2/3"/>
</dbReference>
<evidence type="ECO:0000313" key="11">
    <source>
        <dbReference type="EMBL" id="ODQ82678.1"/>
    </source>
</evidence>
<dbReference type="PANTHER" id="PTHR11732">
    <property type="entry name" value="ALDO/KETO REDUCTASE"/>
    <property type="match status" value="1"/>
</dbReference>
<name>A0A1E3QYH7_9ASCO</name>
<keyword evidence="1" id="KW-0560">Oxidoreductase</keyword>
<evidence type="ECO:0000313" key="12">
    <source>
        <dbReference type="Proteomes" id="UP000094336"/>
    </source>
</evidence>
<evidence type="ECO:0000256" key="5">
    <source>
        <dbReference type="ARBA" id="ARBA00079693"/>
    </source>
</evidence>
<evidence type="ECO:0000259" key="10">
    <source>
        <dbReference type="Pfam" id="PF00248"/>
    </source>
</evidence>
<evidence type="ECO:0000256" key="2">
    <source>
        <dbReference type="ARBA" id="ARBA00050878"/>
    </source>
</evidence>
<dbReference type="SUPFAM" id="SSF51430">
    <property type="entry name" value="NAD(P)-linked oxidoreductase"/>
    <property type="match status" value="1"/>
</dbReference>